<evidence type="ECO:0000259" key="1">
    <source>
        <dbReference type="SMART" id="SM00670"/>
    </source>
</evidence>
<evidence type="ECO:0000313" key="2">
    <source>
        <dbReference type="EMBL" id="QJD77784.1"/>
    </source>
</evidence>
<proteinExistence type="predicted"/>
<dbReference type="Proteomes" id="UP000501128">
    <property type="component" value="Chromosome"/>
</dbReference>
<dbReference type="Gene3D" id="3.40.50.1010">
    <property type="entry name" value="5'-nuclease"/>
    <property type="match status" value="1"/>
</dbReference>
<protein>
    <submittedName>
        <fullName evidence="2">Putative toxin-antitoxin system toxin component, PIN family</fullName>
    </submittedName>
</protein>
<dbReference type="SMART" id="SM00670">
    <property type="entry name" value="PINc"/>
    <property type="match status" value="1"/>
</dbReference>
<dbReference type="SUPFAM" id="SSF88723">
    <property type="entry name" value="PIN domain-like"/>
    <property type="match status" value="1"/>
</dbReference>
<keyword evidence="3" id="KW-1185">Reference proteome</keyword>
<evidence type="ECO:0000313" key="3">
    <source>
        <dbReference type="Proteomes" id="UP000501128"/>
    </source>
</evidence>
<accession>A0A7L5DHG7</accession>
<feature type="domain" description="PIN" evidence="1">
    <location>
        <begin position="1"/>
        <end position="112"/>
    </location>
</feature>
<gene>
    <name evidence="2" type="ORF">HH216_04610</name>
</gene>
<dbReference type="Pfam" id="PF13470">
    <property type="entry name" value="PIN_3"/>
    <property type="match status" value="1"/>
</dbReference>
<dbReference type="PANTHER" id="PTHR34610:SF3">
    <property type="entry name" value="SSL7007 PROTEIN"/>
    <property type="match status" value="1"/>
</dbReference>
<dbReference type="PANTHER" id="PTHR34610">
    <property type="entry name" value="SSL7007 PROTEIN"/>
    <property type="match status" value="1"/>
</dbReference>
<dbReference type="KEGG" id="srho:HH216_04610"/>
<dbReference type="InterPro" id="IPR029060">
    <property type="entry name" value="PIN-like_dom_sf"/>
</dbReference>
<sequence length="160" mass="18354">MRIVLDTNCLLAILPKVSAYRPVFDAYRSERFELAVSTSILAEYEEILSARTTPAIARNVLELINRQPNTILSTVYYQWGIITTDYDDNKFVDCALAVSANYIVTNDRHFNQIREHDFPVIACLRLDAFMALLPWITLHQPLFHKQTLLSFADVARIVCC</sequence>
<dbReference type="InterPro" id="IPR002850">
    <property type="entry name" value="PIN_toxin-like"/>
</dbReference>
<reference evidence="2 3" key="1">
    <citation type="submission" date="2020-04" db="EMBL/GenBank/DDBJ databases">
        <title>Genome sequencing of novel species.</title>
        <authorList>
            <person name="Heo J."/>
            <person name="Kim S.-J."/>
            <person name="Kim J.-S."/>
            <person name="Hong S.-B."/>
            <person name="Kwon S.-W."/>
        </authorList>
    </citation>
    <scope>NUCLEOTIDE SEQUENCE [LARGE SCALE GENOMIC DNA]</scope>
    <source>
        <strain evidence="2 3">CJU-R4</strain>
    </source>
</reference>
<dbReference type="EMBL" id="CP051677">
    <property type="protein sequence ID" value="QJD77784.1"/>
    <property type="molecule type" value="Genomic_DNA"/>
</dbReference>
<dbReference type="AlphaFoldDB" id="A0A7L5DHG7"/>
<dbReference type="RefSeq" id="WP_169549728.1">
    <property type="nucleotide sequence ID" value="NZ_CP051677.1"/>
</dbReference>
<organism evidence="2 3">
    <name type="scientific">Spirosoma rhododendri</name>
    <dbReference type="NCBI Taxonomy" id="2728024"/>
    <lineage>
        <taxon>Bacteria</taxon>
        <taxon>Pseudomonadati</taxon>
        <taxon>Bacteroidota</taxon>
        <taxon>Cytophagia</taxon>
        <taxon>Cytophagales</taxon>
        <taxon>Cytophagaceae</taxon>
        <taxon>Spirosoma</taxon>
    </lineage>
</organism>
<dbReference type="NCBIfam" id="TIGR00305">
    <property type="entry name" value="putative toxin-antitoxin system toxin component, PIN family"/>
    <property type="match status" value="1"/>
</dbReference>
<dbReference type="InterPro" id="IPR002716">
    <property type="entry name" value="PIN_dom"/>
</dbReference>
<name>A0A7L5DHG7_9BACT</name>